<gene>
    <name evidence="3" type="ORF">PYW07_005323</name>
</gene>
<dbReference type="GO" id="GO:0099078">
    <property type="term" value="C:BORC complex"/>
    <property type="evidence" value="ECO:0007669"/>
    <property type="project" value="TreeGrafter"/>
</dbReference>
<dbReference type="AlphaFoldDB" id="A0AAD7YEQ9"/>
<evidence type="ECO:0000313" key="3">
    <source>
        <dbReference type="EMBL" id="KAJ8712481.1"/>
    </source>
</evidence>
<protein>
    <recommendedName>
        <fullName evidence="2">BLOC-1-related complex subunit 6 C-terminal helix domain-containing protein</fullName>
    </recommendedName>
</protein>
<dbReference type="Pfam" id="PF10157">
    <property type="entry name" value="BORCS6"/>
    <property type="match status" value="1"/>
</dbReference>
<dbReference type="InterPro" id="IPR019314">
    <property type="entry name" value="BORCS6"/>
</dbReference>
<dbReference type="PANTHER" id="PTHR13440:SF7">
    <property type="entry name" value="BLOC-1 RELATED COMPLEX SUBUNIT 6"/>
    <property type="match status" value="1"/>
</dbReference>
<feature type="compositionally biased region" description="Basic and acidic residues" evidence="1">
    <location>
        <begin position="62"/>
        <end position="74"/>
    </location>
</feature>
<accession>A0AAD7YEQ9</accession>
<evidence type="ECO:0000313" key="4">
    <source>
        <dbReference type="Proteomes" id="UP001231518"/>
    </source>
</evidence>
<dbReference type="EMBL" id="JARGEI010000021">
    <property type="protein sequence ID" value="KAJ8712481.1"/>
    <property type="molecule type" value="Genomic_DNA"/>
</dbReference>
<feature type="domain" description="BLOC-1-related complex subunit 6 C-terminal helix" evidence="2">
    <location>
        <begin position="161"/>
        <end position="259"/>
    </location>
</feature>
<feature type="region of interest" description="Disordered" evidence="1">
    <location>
        <begin position="61"/>
        <end position="93"/>
    </location>
</feature>
<dbReference type="Proteomes" id="UP001231518">
    <property type="component" value="Chromosome 17"/>
</dbReference>
<organism evidence="3 4">
    <name type="scientific">Mythimna separata</name>
    <name type="common">Oriental armyworm</name>
    <name type="synonym">Pseudaletia separata</name>
    <dbReference type="NCBI Taxonomy" id="271217"/>
    <lineage>
        <taxon>Eukaryota</taxon>
        <taxon>Metazoa</taxon>
        <taxon>Ecdysozoa</taxon>
        <taxon>Arthropoda</taxon>
        <taxon>Hexapoda</taxon>
        <taxon>Insecta</taxon>
        <taxon>Pterygota</taxon>
        <taxon>Neoptera</taxon>
        <taxon>Endopterygota</taxon>
        <taxon>Lepidoptera</taxon>
        <taxon>Glossata</taxon>
        <taxon>Ditrysia</taxon>
        <taxon>Noctuoidea</taxon>
        <taxon>Noctuidae</taxon>
        <taxon>Noctuinae</taxon>
        <taxon>Hadenini</taxon>
        <taxon>Mythimna</taxon>
    </lineage>
</organism>
<evidence type="ECO:0000259" key="2">
    <source>
        <dbReference type="Pfam" id="PF10157"/>
    </source>
</evidence>
<comment type="caution">
    <text evidence="3">The sequence shown here is derived from an EMBL/GenBank/DDBJ whole genome shotgun (WGS) entry which is preliminary data.</text>
</comment>
<reference evidence="3" key="1">
    <citation type="submission" date="2023-03" db="EMBL/GenBank/DDBJ databases">
        <title>Chromosome-level genomes of two armyworms, Mythimna separata and Mythimna loreyi, provide insights into the biosynthesis and reception of sex pheromones.</title>
        <authorList>
            <person name="Zhao H."/>
        </authorList>
    </citation>
    <scope>NUCLEOTIDE SEQUENCE</scope>
    <source>
        <strain evidence="3">BeijingLab</strain>
        <tissue evidence="3">Pupa</tissue>
    </source>
</reference>
<dbReference type="GO" id="GO:0032418">
    <property type="term" value="P:lysosome localization"/>
    <property type="evidence" value="ECO:0007669"/>
    <property type="project" value="TreeGrafter"/>
</dbReference>
<dbReference type="PANTHER" id="PTHR13440">
    <property type="entry name" value="BLOC-1 RELATED COMPLEX SUBUNIT 6"/>
    <property type="match status" value="1"/>
</dbReference>
<evidence type="ECO:0000256" key="1">
    <source>
        <dbReference type="SAM" id="MobiDB-lite"/>
    </source>
</evidence>
<sequence length="262" mass="29581">MVVQFFYVLLKYYTMAENPDQVSPLREQKETLNDSIGKQLSEIDLEEEISARMTASYSEISFHSDQEQPQEQERVAGPSRPFDLPSENRKQEKLPLDIDGHVRYEGEMTHYVADDLEFKIKLSSPIAKRGETPVFGSSSASRSSTPSGKLYKQILAPQIGQIDITVLHDLEYEAQRIAQSVDNLIENLSSILHSNSLLTAENMEVYKDAVGKTCDAMDNNIKSMYTILAKGEEVSQAMIPVQAQAARIAEIKRLLQLFEDKF</sequence>
<proteinExistence type="predicted"/>
<dbReference type="InterPro" id="IPR046465">
    <property type="entry name" value="BORCS6_C"/>
</dbReference>
<name>A0AAD7YEQ9_MYTSE</name>
<keyword evidence="4" id="KW-1185">Reference proteome</keyword>